<sequence length="691" mass="70556">MNHLLRKSCSSSIASKQTLTALMVSIESLHIFPSPSKPTVNNEKRRDFSKVSERYGGNGFLGVRQFHFSTTPLEIRASSTCLKSAPYAAAVAADFTDQSGVGVVSDEGLEISKLGIHNDIVMALANKGITKLFPIQKAVLEPAMSGRDMIGRARTGTGKTLAFGIPIMDKIIKFNEAHGLGRNPLALVLAPTRELARQVEKEFHESAPKLHTLCVYGGVPAHQQTRELDYGVDVVVGTPGRIIDLCNRGALNLSEVQFVVLDEADQMLAVGFDEAVETILQKLPTKRQSMMFSATMPPWIRKLTQKYLQNPSVVDLVGDSDQKLADGITLYSIEAEMYGKASVIGSLITEHAKGGKTIVFTQTKRDADRLAYSMGQKFKCEALHGDIAQNQRERTLLGFRDGAFNVLVATDVAARGLDVPNVDLVIHYELPMTSEIFVHRSGRTGRAGKKGTAILVHSGQQIRQVQGIARDVGCKFIELPKIAATGGGEDMFGGMGGGQYGSGGGGSRGGYGGGFGSGSRGGYGGGSSSGYGGGSRGGYGGGSQGGYGGASQGGYGGASQGGFGRSSGGFGSGSSGGFGNGSSGGFGSRSSGGFGGSGSGFGNSNSGPSGGYGGPSSSGFGGPSSGGFGSGSSGGFGGRFGGSGSGGNSSGSGFGGNSGFGGSNPGPSSGGFSGPSAGGSGSTPSRFSFEE</sequence>
<gene>
    <name evidence="9" type="ORF">C5167_040042</name>
</gene>
<dbReference type="SUPFAM" id="SSF52540">
    <property type="entry name" value="P-loop containing nucleoside triphosphate hydrolases"/>
    <property type="match status" value="1"/>
</dbReference>
<dbReference type="Pfam" id="PF00271">
    <property type="entry name" value="Helicase_C"/>
    <property type="match status" value="1"/>
</dbReference>
<evidence type="ECO:0000256" key="4">
    <source>
        <dbReference type="ARBA" id="ARBA00022806"/>
    </source>
</evidence>
<feature type="domain" description="Helicase ATP-binding" evidence="7">
    <location>
        <begin position="140"/>
        <end position="314"/>
    </location>
</feature>
<dbReference type="EMBL" id="CM010715">
    <property type="protein sequence ID" value="RZC47097.1"/>
    <property type="molecule type" value="Genomic_DNA"/>
</dbReference>
<feature type="region of interest" description="Disordered" evidence="6">
    <location>
        <begin position="597"/>
        <end position="691"/>
    </location>
</feature>
<keyword evidence="4" id="KW-0347">Helicase</keyword>
<dbReference type="InterPro" id="IPR011545">
    <property type="entry name" value="DEAD/DEAH_box_helicase_dom"/>
</dbReference>
<dbReference type="PANTHER" id="PTHR47959">
    <property type="entry name" value="ATP-DEPENDENT RNA HELICASE RHLE-RELATED"/>
    <property type="match status" value="1"/>
</dbReference>
<dbReference type="FunFam" id="3.40.50.300:FF:001060">
    <property type="entry name" value="ATP-dependent RNA helicase RhlE"/>
    <property type="match status" value="1"/>
</dbReference>
<evidence type="ECO:0000256" key="2">
    <source>
        <dbReference type="ARBA" id="ARBA00022741"/>
    </source>
</evidence>
<dbReference type="PANTHER" id="PTHR47959:SF23">
    <property type="entry name" value="HELICASE ATP-BINDING DOMAIN-CONTAINING PROTEIN"/>
    <property type="match status" value="1"/>
</dbReference>
<dbReference type="PROSITE" id="PS51192">
    <property type="entry name" value="HELICASE_ATP_BIND_1"/>
    <property type="match status" value="1"/>
</dbReference>
<dbReference type="GO" id="GO:0005829">
    <property type="term" value="C:cytosol"/>
    <property type="evidence" value="ECO:0007669"/>
    <property type="project" value="TreeGrafter"/>
</dbReference>
<evidence type="ECO:0000256" key="5">
    <source>
        <dbReference type="ARBA" id="ARBA00022840"/>
    </source>
</evidence>
<dbReference type="OrthoDB" id="1911774at2759"/>
<evidence type="ECO:0000313" key="9">
    <source>
        <dbReference type="EMBL" id="RZC47097.1"/>
    </source>
</evidence>
<keyword evidence="10" id="KW-1185">Reference proteome</keyword>
<dbReference type="GO" id="GO:0003724">
    <property type="term" value="F:RNA helicase activity"/>
    <property type="evidence" value="ECO:0007669"/>
    <property type="project" value="TreeGrafter"/>
</dbReference>
<proteinExistence type="inferred from homology"/>
<evidence type="ECO:0000259" key="8">
    <source>
        <dbReference type="PROSITE" id="PS51194"/>
    </source>
</evidence>
<keyword evidence="5" id="KW-0067">ATP-binding</keyword>
<dbReference type="SMART" id="SM00490">
    <property type="entry name" value="HELICc"/>
    <property type="match status" value="1"/>
</dbReference>
<dbReference type="InterPro" id="IPR044742">
    <property type="entry name" value="DEAD/DEAH_RhlB"/>
</dbReference>
<dbReference type="GO" id="GO:0003676">
    <property type="term" value="F:nucleic acid binding"/>
    <property type="evidence" value="ECO:0007669"/>
    <property type="project" value="InterPro"/>
</dbReference>
<evidence type="ECO:0000256" key="6">
    <source>
        <dbReference type="SAM" id="MobiDB-lite"/>
    </source>
</evidence>
<accession>A0A4Y7IDS6</accession>
<evidence type="ECO:0000256" key="3">
    <source>
        <dbReference type="ARBA" id="ARBA00022801"/>
    </source>
</evidence>
<organism evidence="9 10">
    <name type="scientific">Papaver somniferum</name>
    <name type="common">Opium poppy</name>
    <dbReference type="NCBI Taxonomy" id="3469"/>
    <lineage>
        <taxon>Eukaryota</taxon>
        <taxon>Viridiplantae</taxon>
        <taxon>Streptophyta</taxon>
        <taxon>Embryophyta</taxon>
        <taxon>Tracheophyta</taxon>
        <taxon>Spermatophyta</taxon>
        <taxon>Magnoliopsida</taxon>
        <taxon>Ranunculales</taxon>
        <taxon>Papaveraceae</taxon>
        <taxon>Papaveroideae</taxon>
        <taxon>Papaver</taxon>
    </lineage>
</organism>
<evidence type="ECO:0000256" key="1">
    <source>
        <dbReference type="ARBA" id="ARBA00006517"/>
    </source>
</evidence>
<evidence type="ECO:0000313" key="10">
    <source>
        <dbReference type="Proteomes" id="UP000316621"/>
    </source>
</evidence>
<protein>
    <recommendedName>
        <fullName evidence="11">RNA helicase</fullName>
    </recommendedName>
</protein>
<dbReference type="Pfam" id="PF00270">
    <property type="entry name" value="DEAD"/>
    <property type="match status" value="1"/>
</dbReference>
<dbReference type="InterPro" id="IPR001650">
    <property type="entry name" value="Helicase_C-like"/>
</dbReference>
<feature type="domain" description="Helicase C-terminal" evidence="8">
    <location>
        <begin position="343"/>
        <end position="485"/>
    </location>
</feature>
<dbReference type="AlphaFoldDB" id="A0A4Y7IDS6"/>
<dbReference type="SMART" id="SM00487">
    <property type="entry name" value="DEXDc"/>
    <property type="match status" value="1"/>
</dbReference>
<keyword evidence="2" id="KW-0547">Nucleotide-binding</keyword>
<name>A0A4Y7IDS6_PAPSO</name>
<keyword evidence="3" id="KW-0378">Hydrolase</keyword>
<comment type="similarity">
    <text evidence="1">Belongs to the DEAD box helicase family. DDX21/DDX50 subfamily.</text>
</comment>
<reference evidence="9 10" key="1">
    <citation type="journal article" date="2018" name="Science">
        <title>The opium poppy genome and morphinan production.</title>
        <authorList>
            <person name="Guo L."/>
            <person name="Winzer T."/>
            <person name="Yang X."/>
            <person name="Li Y."/>
            <person name="Ning Z."/>
            <person name="He Z."/>
            <person name="Teodor R."/>
            <person name="Lu Y."/>
            <person name="Bowser T.A."/>
            <person name="Graham I.A."/>
            <person name="Ye K."/>
        </authorList>
    </citation>
    <scope>NUCLEOTIDE SEQUENCE [LARGE SCALE GENOMIC DNA]</scope>
    <source>
        <strain evidence="10">cv. HN1</strain>
        <tissue evidence="9">Leaves</tissue>
    </source>
</reference>
<dbReference type="Gene3D" id="3.40.50.300">
    <property type="entry name" value="P-loop containing nucleotide triphosphate hydrolases"/>
    <property type="match status" value="2"/>
</dbReference>
<dbReference type="InterPro" id="IPR014001">
    <property type="entry name" value="Helicase_ATP-bd"/>
</dbReference>
<dbReference type="OMA" id="YAHENDG"/>
<dbReference type="Proteomes" id="UP000316621">
    <property type="component" value="Chromosome 1"/>
</dbReference>
<dbReference type="InterPro" id="IPR050079">
    <property type="entry name" value="DEAD_box_RNA_helicase"/>
</dbReference>
<dbReference type="InterPro" id="IPR027417">
    <property type="entry name" value="P-loop_NTPase"/>
</dbReference>
<dbReference type="GO" id="GO:0016787">
    <property type="term" value="F:hydrolase activity"/>
    <property type="evidence" value="ECO:0007669"/>
    <property type="project" value="UniProtKB-KW"/>
</dbReference>
<feature type="compositionally biased region" description="Gly residues" evidence="6">
    <location>
        <begin position="608"/>
        <end position="681"/>
    </location>
</feature>
<evidence type="ECO:0000259" key="7">
    <source>
        <dbReference type="PROSITE" id="PS51192"/>
    </source>
</evidence>
<dbReference type="GO" id="GO:0005524">
    <property type="term" value="F:ATP binding"/>
    <property type="evidence" value="ECO:0007669"/>
    <property type="project" value="UniProtKB-KW"/>
</dbReference>
<dbReference type="STRING" id="3469.A0A4Y7IDS6"/>
<dbReference type="CDD" id="cd00268">
    <property type="entry name" value="DEADc"/>
    <property type="match status" value="1"/>
</dbReference>
<dbReference type="CDD" id="cd18787">
    <property type="entry name" value="SF2_C_DEAD"/>
    <property type="match status" value="1"/>
</dbReference>
<dbReference type="Gramene" id="RZC47097">
    <property type="protein sequence ID" value="RZC47097"/>
    <property type="gene ID" value="C5167_040042"/>
</dbReference>
<evidence type="ECO:0008006" key="11">
    <source>
        <dbReference type="Google" id="ProtNLM"/>
    </source>
</evidence>
<dbReference type="PROSITE" id="PS51194">
    <property type="entry name" value="HELICASE_CTER"/>
    <property type="match status" value="1"/>
</dbReference>